<reference evidence="4" key="1">
    <citation type="submission" date="2016-10" db="EMBL/GenBank/DDBJ databases">
        <authorList>
            <person name="Varghese N."/>
            <person name="Submissions S."/>
        </authorList>
    </citation>
    <scope>NUCLEOTIDE SEQUENCE [LARGE SCALE GENOMIC DNA]</scope>
    <source>
        <strain evidence="4">UNC267MFSha1.1M11</strain>
    </source>
</reference>
<evidence type="ECO:0000256" key="1">
    <source>
        <dbReference type="SAM" id="MobiDB-lite"/>
    </source>
</evidence>
<keyword evidence="2" id="KW-1133">Transmembrane helix</keyword>
<name>A0A1G4WBE2_9MYCO</name>
<keyword evidence="2" id="KW-0812">Transmembrane</keyword>
<dbReference type="RefSeq" id="WP_090357566.1">
    <property type="nucleotide sequence ID" value="NZ_FMUB01000005.1"/>
</dbReference>
<evidence type="ECO:0000313" key="3">
    <source>
        <dbReference type="EMBL" id="SCX19381.1"/>
    </source>
</evidence>
<feature type="compositionally biased region" description="Polar residues" evidence="1">
    <location>
        <begin position="146"/>
        <end position="159"/>
    </location>
</feature>
<evidence type="ECO:0000256" key="2">
    <source>
        <dbReference type="SAM" id="Phobius"/>
    </source>
</evidence>
<accession>A0A1G4WBE2</accession>
<feature type="compositionally biased region" description="Basic residues" evidence="1">
    <location>
        <begin position="77"/>
        <end position="87"/>
    </location>
</feature>
<protein>
    <recommendedName>
        <fullName evidence="5">LapA family protein</fullName>
    </recommendedName>
</protein>
<feature type="region of interest" description="Disordered" evidence="1">
    <location>
        <begin position="77"/>
        <end position="172"/>
    </location>
</feature>
<feature type="compositionally biased region" description="Basic and acidic residues" evidence="1">
    <location>
        <begin position="88"/>
        <end position="108"/>
    </location>
</feature>
<evidence type="ECO:0008006" key="5">
    <source>
        <dbReference type="Google" id="ProtNLM"/>
    </source>
</evidence>
<sequence>MIVIVGLVVLLAAVIVGFTGVLTNSGPDHSLPDHFNALGYHVTGSTGTLFLFGMMVGAIAMLGLSVLLAGTRHTAARGRDARHKLERSRRETAFLNQERDQRLAHDQNDAEADTTGPIVTRRRPTLFGRRPAGRHQGSATEVDASGRTSTVATVAQSRATDNDRQGVRNEGR</sequence>
<dbReference type="Proteomes" id="UP000199707">
    <property type="component" value="Unassembled WGS sequence"/>
</dbReference>
<dbReference type="AlphaFoldDB" id="A0A1G4WBE2"/>
<organism evidence="3 4">
    <name type="scientific">Mycolicibacterium fluoranthenivorans</name>
    <dbReference type="NCBI Taxonomy" id="258505"/>
    <lineage>
        <taxon>Bacteria</taxon>
        <taxon>Bacillati</taxon>
        <taxon>Actinomycetota</taxon>
        <taxon>Actinomycetes</taxon>
        <taxon>Mycobacteriales</taxon>
        <taxon>Mycobacteriaceae</taxon>
        <taxon>Mycolicibacterium</taxon>
    </lineage>
</organism>
<proteinExistence type="predicted"/>
<feature type="compositionally biased region" description="Basic and acidic residues" evidence="1">
    <location>
        <begin position="160"/>
        <end position="172"/>
    </location>
</feature>
<feature type="transmembrane region" description="Helical" evidence="2">
    <location>
        <begin position="47"/>
        <end position="69"/>
    </location>
</feature>
<evidence type="ECO:0000313" key="4">
    <source>
        <dbReference type="Proteomes" id="UP000199707"/>
    </source>
</evidence>
<dbReference type="EMBL" id="FMUB01000005">
    <property type="protein sequence ID" value="SCX19381.1"/>
    <property type="molecule type" value="Genomic_DNA"/>
</dbReference>
<keyword evidence="2" id="KW-0472">Membrane</keyword>
<dbReference type="STRING" id="1502745.SAMN02799620_02677"/>
<gene>
    <name evidence="3" type="ORF">SAMN02799620_02677</name>
</gene>